<gene>
    <name evidence="1" type="ORF">MAUB_30030</name>
</gene>
<evidence type="ECO:0000313" key="1">
    <source>
        <dbReference type="EMBL" id="BBX85130.1"/>
    </source>
</evidence>
<dbReference type="Gene3D" id="3.50.50.60">
    <property type="entry name" value="FAD/NAD(P)-binding domain"/>
    <property type="match status" value="2"/>
</dbReference>
<evidence type="ECO:0000313" key="2">
    <source>
        <dbReference type="Proteomes" id="UP000465609"/>
    </source>
</evidence>
<dbReference type="PANTHER" id="PTHR37417:SF3">
    <property type="entry name" value="MYOSIN-CROSSREACTIVE PROTEIN"/>
    <property type="match status" value="1"/>
</dbReference>
<dbReference type="Pfam" id="PF06100">
    <property type="entry name" value="MCRA"/>
    <property type="match status" value="1"/>
</dbReference>
<sequence length="590" mass="66874">MYYSSGNYEAFARPRKPEGVEEKTAWFVGAGLASLSGAAFLIRDGQLPGSRITIVERLKLAGGALDGIKEPQRGFVIRGGREMEDHMECLWDLFRSVPSLEIDGASVLDEFYWLNKDDPNYSLQRVTERQGQDAHTDGLFGLSDRAQKDIVKVFLATREEMEGKRIDEVFGKDFLASNFWLYWRTMFAFEEWHSALEMKLYLHRFVHHIGGLPDFTALKFTKYNQYESLVLPLTHWLLDQGVTIRFETEVTDIDFEITAEHKLANRIHWIGPDGSPGGVNLTENDLVFTTIGSLTENSDNGDHHTPAKLDTGRAPAWELWRRIAQHDSSFGRPEVFCDNIAQSKWESATVTTLDLRIPEYIQKICKRDPFSGKVVTGGIVTVRDSSWLLSWTVNRQPHFKQQPPDQIVVWVYGLFVDRPGDYVKKPMQDCTGEEITQEWLYHLGVPEADIAGLAATGAKCVPVMMPYVTSFFLPRRAGDRPDVVPEGAVNFAFIGQFAETTRDTIFTTEYSVRTGMEAAYKLLGIERGVPEVFNSTYDIRKLLFATARLRDGQQLSVPGPELLRKRIVQRLDQSEIGELLTEFALIPDQA</sequence>
<proteinExistence type="predicted"/>
<organism evidence="1 2">
    <name type="scientific">Mycolicibacterium aubagnense</name>
    <dbReference type="NCBI Taxonomy" id="319707"/>
    <lineage>
        <taxon>Bacteria</taxon>
        <taxon>Bacillati</taxon>
        <taxon>Actinomycetota</taxon>
        <taxon>Actinomycetes</taxon>
        <taxon>Mycobacteriales</taxon>
        <taxon>Mycobacteriaceae</taxon>
        <taxon>Mycolicibacterium</taxon>
    </lineage>
</organism>
<dbReference type="InterPro" id="IPR036188">
    <property type="entry name" value="FAD/NAD-bd_sf"/>
</dbReference>
<dbReference type="RefSeq" id="WP_138233040.1">
    <property type="nucleotide sequence ID" value="NZ_AP022577.1"/>
</dbReference>
<dbReference type="InterPro" id="IPR010354">
    <property type="entry name" value="Oleate_hydratase"/>
</dbReference>
<accession>A0ABN5YTR4</accession>
<dbReference type="NCBIfam" id="NF010584">
    <property type="entry name" value="PRK13977.1"/>
    <property type="match status" value="1"/>
</dbReference>
<protein>
    <submittedName>
        <fullName evidence="1">Oleate hydratase</fullName>
    </submittedName>
</protein>
<dbReference type="PANTHER" id="PTHR37417">
    <property type="entry name" value="67 KDA MYOSIN-CROSS-REACTIVE ANTIGEN FAMILY PROTEIN (AFU_ORTHOLOGUE AFUA_5G09970)"/>
    <property type="match status" value="1"/>
</dbReference>
<keyword evidence="2" id="KW-1185">Reference proteome</keyword>
<dbReference type="SUPFAM" id="SSF51905">
    <property type="entry name" value="FAD/NAD(P)-binding domain"/>
    <property type="match status" value="1"/>
</dbReference>
<reference evidence="1 2" key="1">
    <citation type="journal article" date="2019" name="Emerg. Microbes Infect.">
        <title>Comprehensive subspecies identification of 175 nontuberculous mycobacteria species based on 7547 genomic profiles.</title>
        <authorList>
            <person name="Matsumoto Y."/>
            <person name="Kinjo T."/>
            <person name="Motooka D."/>
            <person name="Nabeya D."/>
            <person name="Jung N."/>
            <person name="Uechi K."/>
            <person name="Horii T."/>
            <person name="Iida T."/>
            <person name="Fujita J."/>
            <person name="Nakamura S."/>
        </authorList>
    </citation>
    <scope>NUCLEOTIDE SEQUENCE [LARGE SCALE GENOMIC DNA]</scope>
    <source>
        <strain evidence="1 2">JCM 15296</strain>
    </source>
</reference>
<dbReference type="Gene3D" id="3.30.9.80">
    <property type="match status" value="1"/>
</dbReference>
<dbReference type="Proteomes" id="UP000465609">
    <property type="component" value="Chromosome"/>
</dbReference>
<name>A0ABN5YTR4_9MYCO</name>
<dbReference type="EMBL" id="AP022577">
    <property type="protein sequence ID" value="BBX85130.1"/>
    <property type="molecule type" value="Genomic_DNA"/>
</dbReference>